<dbReference type="InterPro" id="IPR046335">
    <property type="entry name" value="LacI/GalR-like_sensor"/>
</dbReference>
<evidence type="ECO:0000256" key="3">
    <source>
        <dbReference type="ARBA" id="ARBA00023163"/>
    </source>
</evidence>
<feature type="domain" description="HTH lacI-type" evidence="4">
    <location>
        <begin position="6"/>
        <end position="60"/>
    </location>
</feature>
<sequence>MKKRRVKLEDIARKLNISIATVSRALDKNPRVKPSTREKVFKTAEAMGYMPNQIAKSLSSGKTNIIGVIIPRYDEPFFIEVCRGIDHYAREHNYKILISSSRNSFEFERENLISYERGIVDGIILSPTHETETFTHIRSIIGKGIPVVLFDNIKEEVSGADHVLIEDDKASYEAVEHLIKTGRKRIAFVGGIKEKKVFQDRFKGYLDAMQANQIEVLDELILHCKSLDREFEDTEINEFLSNLPEFPDAIFTCTDNYGLLTMKTLLKMGYRIPDDVAVIGFGDLGLGEVFVPSMTCIAQPSFEMGQKVAELLIQQFNEPVDKNHRKKVVKLKTELVLRDST</sequence>
<evidence type="ECO:0000256" key="1">
    <source>
        <dbReference type="ARBA" id="ARBA00023015"/>
    </source>
</evidence>
<dbReference type="Pfam" id="PF13377">
    <property type="entry name" value="Peripla_BP_3"/>
    <property type="match status" value="1"/>
</dbReference>
<dbReference type="PANTHER" id="PTHR30146:SF109">
    <property type="entry name" value="HTH-TYPE TRANSCRIPTIONAL REGULATOR GALS"/>
    <property type="match status" value="1"/>
</dbReference>
<dbReference type="OrthoDB" id="9768806at2"/>
<protein>
    <submittedName>
        <fullName evidence="5">Transcriptional regulator, LacI family</fullName>
    </submittedName>
</protein>
<keyword evidence="2" id="KW-0238">DNA-binding</keyword>
<accession>A0A1M6KTK1</accession>
<dbReference type="PANTHER" id="PTHR30146">
    <property type="entry name" value="LACI-RELATED TRANSCRIPTIONAL REPRESSOR"/>
    <property type="match status" value="1"/>
</dbReference>
<dbReference type="Pfam" id="PF00356">
    <property type="entry name" value="LacI"/>
    <property type="match status" value="1"/>
</dbReference>
<organism evidence="5 6">
    <name type="scientific">Aquimarina spongiae</name>
    <dbReference type="NCBI Taxonomy" id="570521"/>
    <lineage>
        <taxon>Bacteria</taxon>
        <taxon>Pseudomonadati</taxon>
        <taxon>Bacteroidota</taxon>
        <taxon>Flavobacteriia</taxon>
        <taxon>Flavobacteriales</taxon>
        <taxon>Flavobacteriaceae</taxon>
        <taxon>Aquimarina</taxon>
    </lineage>
</organism>
<keyword evidence="1" id="KW-0805">Transcription regulation</keyword>
<dbReference type="GO" id="GO:0000976">
    <property type="term" value="F:transcription cis-regulatory region binding"/>
    <property type="evidence" value="ECO:0007669"/>
    <property type="project" value="TreeGrafter"/>
</dbReference>
<evidence type="ECO:0000256" key="2">
    <source>
        <dbReference type="ARBA" id="ARBA00023125"/>
    </source>
</evidence>
<gene>
    <name evidence="5" type="ORF">SAMN04488508_11259</name>
</gene>
<dbReference type="InterPro" id="IPR000843">
    <property type="entry name" value="HTH_LacI"/>
</dbReference>
<dbReference type="EMBL" id="FQYP01000012">
    <property type="protein sequence ID" value="SHJ62236.1"/>
    <property type="molecule type" value="Genomic_DNA"/>
</dbReference>
<dbReference type="PROSITE" id="PS50932">
    <property type="entry name" value="HTH_LACI_2"/>
    <property type="match status" value="1"/>
</dbReference>
<dbReference type="Gene3D" id="1.10.260.40">
    <property type="entry name" value="lambda repressor-like DNA-binding domains"/>
    <property type="match status" value="1"/>
</dbReference>
<reference evidence="6" key="1">
    <citation type="submission" date="2016-11" db="EMBL/GenBank/DDBJ databases">
        <authorList>
            <person name="Varghese N."/>
            <person name="Submissions S."/>
        </authorList>
    </citation>
    <scope>NUCLEOTIDE SEQUENCE [LARGE SCALE GENOMIC DNA]</scope>
    <source>
        <strain evidence="6">DSM 22623</strain>
    </source>
</reference>
<dbReference type="SUPFAM" id="SSF47413">
    <property type="entry name" value="lambda repressor-like DNA-binding domains"/>
    <property type="match status" value="1"/>
</dbReference>
<proteinExistence type="predicted"/>
<evidence type="ECO:0000313" key="5">
    <source>
        <dbReference type="EMBL" id="SHJ62236.1"/>
    </source>
</evidence>
<keyword evidence="6" id="KW-1185">Reference proteome</keyword>
<name>A0A1M6KTK1_9FLAO</name>
<dbReference type="AlphaFoldDB" id="A0A1M6KTK1"/>
<dbReference type="SMART" id="SM00354">
    <property type="entry name" value="HTH_LACI"/>
    <property type="match status" value="1"/>
</dbReference>
<dbReference type="InterPro" id="IPR010982">
    <property type="entry name" value="Lambda_DNA-bd_dom_sf"/>
</dbReference>
<dbReference type="InterPro" id="IPR028082">
    <property type="entry name" value="Peripla_BP_I"/>
</dbReference>
<keyword evidence="3" id="KW-0804">Transcription</keyword>
<dbReference type="CDD" id="cd01392">
    <property type="entry name" value="HTH_LacI"/>
    <property type="match status" value="1"/>
</dbReference>
<dbReference type="STRING" id="570521.SAMN04488508_11259"/>
<evidence type="ECO:0000313" key="6">
    <source>
        <dbReference type="Proteomes" id="UP000184432"/>
    </source>
</evidence>
<dbReference type="CDD" id="cd06267">
    <property type="entry name" value="PBP1_LacI_sugar_binding-like"/>
    <property type="match status" value="1"/>
</dbReference>
<dbReference type="SUPFAM" id="SSF53822">
    <property type="entry name" value="Periplasmic binding protein-like I"/>
    <property type="match status" value="1"/>
</dbReference>
<evidence type="ECO:0000259" key="4">
    <source>
        <dbReference type="PROSITE" id="PS50932"/>
    </source>
</evidence>
<dbReference type="Proteomes" id="UP000184432">
    <property type="component" value="Unassembled WGS sequence"/>
</dbReference>
<dbReference type="Gene3D" id="3.40.50.2300">
    <property type="match status" value="2"/>
</dbReference>
<dbReference type="GO" id="GO:0003700">
    <property type="term" value="F:DNA-binding transcription factor activity"/>
    <property type="evidence" value="ECO:0007669"/>
    <property type="project" value="TreeGrafter"/>
</dbReference>
<dbReference type="RefSeq" id="WP_084549654.1">
    <property type="nucleotide sequence ID" value="NZ_FQYP01000012.1"/>
</dbReference>